<evidence type="ECO:0000313" key="5">
    <source>
        <dbReference type="EMBL" id="PKA61402.1"/>
    </source>
</evidence>
<feature type="zinc finger region" description="FLZ-type" evidence="3">
    <location>
        <begin position="228"/>
        <end position="272"/>
    </location>
</feature>
<dbReference type="Pfam" id="PF04570">
    <property type="entry name" value="zf-FLZ"/>
    <property type="match status" value="1"/>
</dbReference>
<evidence type="ECO:0000313" key="6">
    <source>
        <dbReference type="Proteomes" id="UP000236161"/>
    </source>
</evidence>
<comment type="similarity">
    <text evidence="1">Belongs to the FLZ family.</text>
</comment>
<dbReference type="InterPro" id="IPR044593">
    <property type="entry name" value="FLZ8/MARD1"/>
</dbReference>
<dbReference type="PROSITE" id="PS51795">
    <property type="entry name" value="ZF_FLZ"/>
    <property type="match status" value="1"/>
</dbReference>
<accession>A0A2I0B0S7</accession>
<feature type="domain" description="FLZ-type" evidence="4">
    <location>
        <begin position="228"/>
        <end position="272"/>
    </location>
</feature>
<dbReference type="AlphaFoldDB" id="A0A2I0B0S7"/>
<protein>
    <recommendedName>
        <fullName evidence="4">FLZ-type domain-containing protein</fullName>
    </recommendedName>
</protein>
<dbReference type="STRING" id="1088818.A0A2I0B0S7"/>
<dbReference type="GO" id="GO:0046872">
    <property type="term" value="F:metal ion binding"/>
    <property type="evidence" value="ECO:0007669"/>
    <property type="project" value="UniProtKB-KW"/>
</dbReference>
<keyword evidence="2" id="KW-0479">Metal-binding</keyword>
<keyword evidence="6" id="KW-1185">Reference proteome</keyword>
<dbReference type="OrthoDB" id="1902692at2759"/>
<evidence type="ECO:0000256" key="1">
    <source>
        <dbReference type="ARBA" id="ARBA00009374"/>
    </source>
</evidence>
<dbReference type="EMBL" id="KZ451930">
    <property type="protein sequence ID" value="PKA61402.1"/>
    <property type="molecule type" value="Genomic_DNA"/>
</dbReference>
<organism evidence="5 6">
    <name type="scientific">Apostasia shenzhenica</name>
    <dbReference type="NCBI Taxonomy" id="1088818"/>
    <lineage>
        <taxon>Eukaryota</taxon>
        <taxon>Viridiplantae</taxon>
        <taxon>Streptophyta</taxon>
        <taxon>Embryophyta</taxon>
        <taxon>Tracheophyta</taxon>
        <taxon>Spermatophyta</taxon>
        <taxon>Magnoliopsida</taxon>
        <taxon>Liliopsida</taxon>
        <taxon>Asparagales</taxon>
        <taxon>Orchidaceae</taxon>
        <taxon>Apostasioideae</taxon>
        <taxon>Apostasia</taxon>
    </lineage>
</organism>
<name>A0A2I0B0S7_9ASPA</name>
<proteinExistence type="inferred from homology"/>
<gene>
    <name evidence="5" type="ORF">AXF42_Ash014319</name>
</gene>
<dbReference type="InterPro" id="IPR007650">
    <property type="entry name" value="Zf-FLZ_dom"/>
</dbReference>
<reference evidence="5 6" key="1">
    <citation type="journal article" date="2017" name="Nature">
        <title>The Apostasia genome and the evolution of orchids.</title>
        <authorList>
            <person name="Zhang G.Q."/>
            <person name="Liu K.W."/>
            <person name="Li Z."/>
            <person name="Lohaus R."/>
            <person name="Hsiao Y.Y."/>
            <person name="Niu S.C."/>
            <person name="Wang J.Y."/>
            <person name="Lin Y.C."/>
            <person name="Xu Q."/>
            <person name="Chen L.J."/>
            <person name="Yoshida K."/>
            <person name="Fujiwara S."/>
            <person name="Wang Z.W."/>
            <person name="Zhang Y.Q."/>
            <person name="Mitsuda N."/>
            <person name="Wang M."/>
            <person name="Liu G.H."/>
            <person name="Pecoraro L."/>
            <person name="Huang H.X."/>
            <person name="Xiao X.J."/>
            <person name="Lin M."/>
            <person name="Wu X.Y."/>
            <person name="Wu W.L."/>
            <person name="Chen Y.Y."/>
            <person name="Chang S.B."/>
            <person name="Sakamoto S."/>
            <person name="Ohme-Takagi M."/>
            <person name="Yagi M."/>
            <person name="Zeng S.J."/>
            <person name="Shen C.Y."/>
            <person name="Yeh C.M."/>
            <person name="Luo Y.B."/>
            <person name="Tsai W.C."/>
            <person name="Van de Peer Y."/>
            <person name="Liu Z.J."/>
        </authorList>
    </citation>
    <scope>NUCLEOTIDE SEQUENCE [LARGE SCALE GENOMIC DNA]</scope>
    <source>
        <strain evidence="6">cv. Shenzhen</strain>
        <tissue evidence="5">Stem</tissue>
    </source>
</reference>
<sequence length="283" mass="31247">MSDNSSILPSRNGKFATPISSLFTSPKVFVGFSAKGLSDSGAAMSSTSILEIKPFSAIGNPSFADRNIRKPHWDNGDSRAIGLGIVDALNNEKFDKRSMNPNNRMILFGSQLKIQISPARSNSISPTGSVESPRTPIEFGIKNKNSQLALRSPAGLRIEIEPSPPRILPGCLSPEDMELSEDYTCVISHGPNPKKTHIFDNCIVESSCESGKENNFSAELISVYPSEDFLSFCYTCKKVLAQGEDIFIYRGEKAFCSRECRQQEMVFDDEETEKCCEDIFDPF</sequence>
<evidence type="ECO:0000259" key="4">
    <source>
        <dbReference type="PROSITE" id="PS51795"/>
    </source>
</evidence>
<dbReference type="Proteomes" id="UP000236161">
    <property type="component" value="Unassembled WGS sequence"/>
</dbReference>
<dbReference type="PANTHER" id="PTHR46443">
    <property type="entry name" value="FCS-LIKE ZINC FINGER 8"/>
    <property type="match status" value="1"/>
</dbReference>
<evidence type="ECO:0000256" key="3">
    <source>
        <dbReference type="PROSITE-ProRule" id="PRU01131"/>
    </source>
</evidence>
<evidence type="ECO:0000256" key="2">
    <source>
        <dbReference type="ARBA" id="ARBA00022723"/>
    </source>
</evidence>
<dbReference type="PANTHER" id="PTHR46443:SF3">
    <property type="entry name" value="PROTEIN MARD1"/>
    <property type="match status" value="1"/>
</dbReference>